<dbReference type="EMBL" id="JADEXP010000044">
    <property type="protein sequence ID" value="MBE9066468.1"/>
    <property type="molecule type" value="Genomic_DNA"/>
</dbReference>
<reference evidence="2" key="1">
    <citation type="submission" date="2020-10" db="EMBL/GenBank/DDBJ databases">
        <authorList>
            <person name="Castelo-Branco R."/>
            <person name="Eusebio N."/>
            <person name="Adriana R."/>
            <person name="Vieira A."/>
            <person name="Brugerolle De Fraissinette N."/>
            <person name="Rezende De Castro R."/>
            <person name="Schneider M.P."/>
            <person name="Vasconcelos V."/>
            <person name="Leao P.N."/>
        </authorList>
    </citation>
    <scope>NUCLEOTIDE SEQUENCE</scope>
    <source>
        <strain evidence="2">LEGE 11479</strain>
    </source>
</reference>
<evidence type="ECO:0000313" key="2">
    <source>
        <dbReference type="EMBL" id="MBE9066468.1"/>
    </source>
</evidence>
<evidence type="ECO:0000259" key="1">
    <source>
        <dbReference type="Pfam" id="PF12770"/>
    </source>
</evidence>
<evidence type="ECO:0000313" key="3">
    <source>
        <dbReference type="Proteomes" id="UP000615026"/>
    </source>
</evidence>
<organism evidence="2 3">
    <name type="scientific">Leptolyngbya cf. ectocarpi LEGE 11479</name>
    <dbReference type="NCBI Taxonomy" id="1828722"/>
    <lineage>
        <taxon>Bacteria</taxon>
        <taxon>Bacillati</taxon>
        <taxon>Cyanobacteriota</taxon>
        <taxon>Cyanophyceae</taxon>
        <taxon>Leptolyngbyales</taxon>
        <taxon>Leptolyngbyaceae</taxon>
        <taxon>Leptolyngbya group</taxon>
        <taxon>Leptolyngbya</taxon>
    </lineage>
</organism>
<comment type="caution">
    <text evidence="2">The sequence shown here is derived from an EMBL/GenBank/DDBJ whole genome shotgun (WGS) entry which is preliminary data.</text>
</comment>
<dbReference type="Pfam" id="PF12770">
    <property type="entry name" value="CHAT"/>
    <property type="match status" value="1"/>
</dbReference>
<dbReference type="InterPro" id="IPR024983">
    <property type="entry name" value="CHAT_dom"/>
</dbReference>
<dbReference type="RefSeq" id="WP_193992240.1">
    <property type="nucleotide sequence ID" value="NZ_JADEXP010000044.1"/>
</dbReference>
<dbReference type="AlphaFoldDB" id="A0A928X3M8"/>
<proteinExistence type="predicted"/>
<sequence>MRRILILAANPKNTTRLHLGEEVRDISEGLKRASHGDAFEIVQRWAVRPRDLQRAMLEELPQIVHFSGHGAGDTGLYFQQDDGNAKLITGQALASLFRLISQESPINCVLLNSCYSRTQAEAIVEYVPYVVGMNASVGDRAAIEFSVGFYDALGNGKSMEFAFELGKVAMELNGTGDDSVPLLLKGKNQAKSSPASASKKQLTENNFLLIQVAQLLQAKSYQQAVILINKVLEHDSLNSKACYYLALAKLRGRRPKVLRRAEVEEIDRLLNTSLISATESSAIHFFRAVLRDDYYISNSLRCPSPSPKEIINSINEVDVNALRELITFLPRFKSNLYTSIFEKYS</sequence>
<keyword evidence="3" id="KW-1185">Reference proteome</keyword>
<name>A0A928X3M8_LEPEC</name>
<feature type="domain" description="CHAT" evidence="1">
    <location>
        <begin position="47"/>
        <end position="159"/>
    </location>
</feature>
<accession>A0A928X3M8</accession>
<gene>
    <name evidence="2" type="ORF">IQ260_07365</name>
</gene>
<dbReference type="Proteomes" id="UP000615026">
    <property type="component" value="Unassembled WGS sequence"/>
</dbReference>
<protein>
    <submittedName>
        <fullName evidence="2">CHAT domain-containing protein</fullName>
    </submittedName>
</protein>